<reference evidence="7" key="1">
    <citation type="submission" date="2022-07" db="EMBL/GenBank/DDBJ databases">
        <authorList>
            <person name="Macas J."/>
            <person name="Novak P."/>
            <person name="Neumann P."/>
        </authorList>
    </citation>
    <scope>NUCLEOTIDE SEQUENCE</scope>
</reference>
<evidence type="ECO:0000256" key="5">
    <source>
        <dbReference type="SAM" id="Coils"/>
    </source>
</evidence>
<dbReference type="EMBL" id="CAMAPF010000146">
    <property type="protein sequence ID" value="CAH9108228.1"/>
    <property type="molecule type" value="Genomic_DNA"/>
</dbReference>
<evidence type="ECO:0000259" key="6">
    <source>
        <dbReference type="PROSITE" id="PS50888"/>
    </source>
</evidence>
<keyword evidence="5" id="KW-0175">Coiled coil</keyword>
<dbReference type="InterPro" id="IPR045896">
    <property type="entry name" value="MYC1-like_bHLH"/>
</dbReference>
<dbReference type="AlphaFoldDB" id="A0AAV0DS74"/>
<keyword evidence="2" id="KW-0805">Transcription regulation</keyword>
<accession>A0AAV0DS74</accession>
<dbReference type="InterPro" id="IPR036638">
    <property type="entry name" value="HLH_DNA-bd_sf"/>
</dbReference>
<dbReference type="CDD" id="cd18918">
    <property type="entry name" value="bHLH_AtMYC1_like"/>
    <property type="match status" value="1"/>
</dbReference>
<keyword evidence="4" id="KW-0539">Nucleus</keyword>
<feature type="domain" description="BHLH" evidence="6">
    <location>
        <begin position="183"/>
        <end position="232"/>
    </location>
</feature>
<evidence type="ECO:0000256" key="2">
    <source>
        <dbReference type="ARBA" id="ARBA00023015"/>
    </source>
</evidence>
<keyword evidence="8" id="KW-1185">Reference proteome</keyword>
<dbReference type="SUPFAM" id="SSF47459">
    <property type="entry name" value="HLH, helix-loop-helix DNA-binding domain"/>
    <property type="match status" value="1"/>
</dbReference>
<dbReference type="GO" id="GO:0006355">
    <property type="term" value="P:regulation of DNA-templated transcription"/>
    <property type="evidence" value="ECO:0007669"/>
    <property type="project" value="InterPro"/>
</dbReference>
<dbReference type="InterPro" id="IPR045895">
    <property type="entry name" value="bHLH91-like"/>
</dbReference>
<organism evidence="7 8">
    <name type="scientific">Cuscuta epithymum</name>
    <dbReference type="NCBI Taxonomy" id="186058"/>
    <lineage>
        <taxon>Eukaryota</taxon>
        <taxon>Viridiplantae</taxon>
        <taxon>Streptophyta</taxon>
        <taxon>Embryophyta</taxon>
        <taxon>Tracheophyta</taxon>
        <taxon>Spermatophyta</taxon>
        <taxon>Magnoliopsida</taxon>
        <taxon>eudicotyledons</taxon>
        <taxon>Gunneridae</taxon>
        <taxon>Pentapetalae</taxon>
        <taxon>asterids</taxon>
        <taxon>lamiids</taxon>
        <taxon>Solanales</taxon>
        <taxon>Convolvulaceae</taxon>
        <taxon>Cuscuteae</taxon>
        <taxon>Cuscuta</taxon>
        <taxon>Cuscuta subgen. Cuscuta</taxon>
    </lineage>
</organism>
<dbReference type="PANTHER" id="PTHR46834">
    <property type="entry name" value="TRANSCRIPTION FACTOR BHLH91"/>
    <property type="match status" value="1"/>
</dbReference>
<evidence type="ECO:0000256" key="1">
    <source>
        <dbReference type="ARBA" id="ARBA00004123"/>
    </source>
</evidence>
<dbReference type="PROSITE" id="PS50888">
    <property type="entry name" value="BHLH"/>
    <property type="match status" value="1"/>
</dbReference>
<dbReference type="GO" id="GO:0046983">
    <property type="term" value="F:protein dimerization activity"/>
    <property type="evidence" value="ECO:0007669"/>
    <property type="project" value="InterPro"/>
</dbReference>
<dbReference type="Pfam" id="PF00010">
    <property type="entry name" value="HLH"/>
    <property type="match status" value="1"/>
</dbReference>
<comment type="subcellular location">
    <subcellularLocation>
        <location evidence="1">Nucleus</location>
    </subcellularLocation>
</comment>
<protein>
    <recommendedName>
        <fullName evidence="6">BHLH domain-containing protein</fullName>
    </recommendedName>
</protein>
<evidence type="ECO:0000313" key="8">
    <source>
        <dbReference type="Proteomes" id="UP001152523"/>
    </source>
</evidence>
<sequence>MDMELQQQQNIEMEQCYNESDNPSHFTQDWGFLLHHQTLPATSLPETPYPHLQTTPDLLSMFPLPSSLIPNPHSIPLSNNAYQESSAFFTSLGLFGDDVTSPDSTVVHRHDDPSVFTSLLQGAYGFGCSSGSSSLFGEMDDKYQVLDYGSFHQGMDGSGFVHTGFEFNATMEGLGKKIGSGNSKDAKHFALEKQRRVQFKDKFQALRKLIPNPTKNDRASIVGDAIVYINDLRNRVAKLEAVIEQKRNIREKMQRQITSDGVDGKLEDDMDQPYNVNIGSSSMRSSFWFQKQSKNAEVDVRVMAGEVTVKIVQEKGSNCLLPVSGVLDELHLDLHHIAGGIIGDHYKFLFNYKIFEGTTLYASSIAKKLIEAVEKSVHTHFACS</sequence>
<dbReference type="GO" id="GO:0005634">
    <property type="term" value="C:nucleus"/>
    <property type="evidence" value="ECO:0007669"/>
    <property type="project" value="UniProtKB-SubCell"/>
</dbReference>
<feature type="coiled-coil region" evidence="5">
    <location>
        <begin position="229"/>
        <end position="256"/>
    </location>
</feature>
<evidence type="ECO:0000313" key="7">
    <source>
        <dbReference type="EMBL" id="CAH9108228.1"/>
    </source>
</evidence>
<dbReference type="Proteomes" id="UP001152523">
    <property type="component" value="Unassembled WGS sequence"/>
</dbReference>
<evidence type="ECO:0000256" key="4">
    <source>
        <dbReference type="ARBA" id="ARBA00023242"/>
    </source>
</evidence>
<dbReference type="InterPro" id="IPR011598">
    <property type="entry name" value="bHLH_dom"/>
</dbReference>
<proteinExistence type="predicted"/>
<keyword evidence="3" id="KW-0804">Transcription</keyword>
<dbReference type="PANTHER" id="PTHR46834:SF1">
    <property type="entry name" value="TRANSCRIPTION FACTOR BHLH10"/>
    <property type="match status" value="1"/>
</dbReference>
<dbReference type="SMART" id="SM00353">
    <property type="entry name" value="HLH"/>
    <property type="match status" value="1"/>
</dbReference>
<dbReference type="GO" id="GO:0048658">
    <property type="term" value="P:anther wall tapetum development"/>
    <property type="evidence" value="ECO:0007669"/>
    <property type="project" value="InterPro"/>
</dbReference>
<comment type="caution">
    <text evidence="7">The sequence shown here is derived from an EMBL/GenBank/DDBJ whole genome shotgun (WGS) entry which is preliminary data.</text>
</comment>
<evidence type="ECO:0000256" key="3">
    <source>
        <dbReference type="ARBA" id="ARBA00023163"/>
    </source>
</evidence>
<gene>
    <name evidence="7" type="ORF">CEPIT_LOCUS18269</name>
</gene>
<dbReference type="Gene3D" id="4.10.280.10">
    <property type="entry name" value="Helix-loop-helix DNA-binding domain"/>
    <property type="match status" value="1"/>
</dbReference>
<name>A0AAV0DS74_9ASTE</name>